<dbReference type="AlphaFoldDB" id="A0A232LT25"/>
<proteinExistence type="predicted"/>
<comment type="caution">
    <text evidence="1">The sequence shown here is derived from an EMBL/GenBank/DDBJ whole genome shotgun (WGS) entry which is preliminary data.</text>
</comment>
<feature type="non-terminal residue" evidence="1">
    <location>
        <position position="46"/>
    </location>
</feature>
<sequence>MFKIADLPKAPTPLSATTRELVPYTGQATNQEIYAYQQRIGSEPAR</sequence>
<accession>A0A232LT25</accession>
<reference evidence="1 2" key="1">
    <citation type="journal article" date="2015" name="Environ. Microbiol.">
        <title>Metagenome sequence of Elaphomyces granulatus from sporocarp tissue reveals Ascomycota ectomycorrhizal fingerprints of genome expansion and a Proteobacteria-rich microbiome.</title>
        <authorList>
            <person name="Quandt C.A."/>
            <person name="Kohler A."/>
            <person name="Hesse C.N."/>
            <person name="Sharpton T.J."/>
            <person name="Martin F."/>
            <person name="Spatafora J.W."/>
        </authorList>
    </citation>
    <scope>NUCLEOTIDE SEQUENCE [LARGE SCALE GENOMIC DNA]</scope>
    <source>
        <strain evidence="1 2">OSC145934</strain>
    </source>
</reference>
<name>A0A232LT25_9EURO</name>
<dbReference type="Proteomes" id="UP000243515">
    <property type="component" value="Unassembled WGS sequence"/>
</dbReference>
<evidence type="ECO:0000313" key="1">
    <source>
        <dbReference type="EMBL" id="OXV07282.1"/>
    </source>
</evidence>
<keyword evidence="2" id="KW-1185">Reference proteome</keyword>
<gene>
    <name evidence="1" type="ORF">Egran_04954</name>
</gene>
<dbReference type="EMBL" id="NPHW01004966">
    <property type="protein sequence ID" value="OXV07282.1"/>
    <property type="molecule type" value="Genomic_DNA"/>
</dbReference>
<protein>
    <submittedName>
        <fullName evidence="1">Uncharacterized protein</fullName>
    </submittedName>
</protein>
<organism evidence="1 2">
    <name type="scientific">Elaphomyces granulatus</name>
    <dbReference type="NCBI Taxonomy" id="519963"/>
    <lineage>
        <taxon>Eukaryota</taxon>
        <taxon>Fungi</taxon>
        <taxon>Dikarya</taxon>
        <taxon>Ascomycota</taxon>
        <taxon>Pezizomycotina</taxon>
        <taxon>Eurotiomycetes</taxon>
        <taxon>Eurotiomycetidae</taxon>
        <taxon>Eurotiales</taxon>
        <taxon>Elaphomycetaceae</taxon>
        <taxon>Elaphomyces</taxon>
    </lineage>
</organism>
<evidence type="ECO:0000313" key="2">
    <source>
        <dbReference type="Proteomes" id="UP000243515"/>
    </source>
</evidence>